<comment type="caution">
    <text evidence="1">The sequence shown here is derived from an EMBL/GenBank/DDBJ whole genome shotgun (WGS) entry which is preliminary data.</text>
</comment>
<dbReference type="RefSeq" id="WP_085172372.1">
    <property type="nucleotide sequence ID" value="NZ_LQPC01000018.1"/>
</dbReference>
<gene>
    <name evidence="1" type="ORF">AWC12_04100</name>
</gene>
<dbReference type="PANTHER" id="PTHR41913">
    <property type="entry name" value="DUF1684 DOMAIN-CONTAINING PROTEIN"/>
    <property type="match status" value="1"/>
</dbReference>
<name>A0A1X1WXE4_MYCIR</name>
<sequence>MSIGIAGDADSSPAPEHQAWREARWKDIAGLNGKAAVIGNGKVVGREAVPLPAVPGEWSTDASGALTVTATREDGVTIDGTTVDGTATVPVGCSLEFRGGRRGVVRGSTGDYSLVFFDPEAVAASGITGIDTYPYDPQWVVQGRYEPAAPGRRIEVGRLTTPRTTDRIPAPVNLVVDIGGTQHVLAVLEDSPGRRLAIFTDATSGTETPEIGRWLVLPMLAPDARLTVDFNQSVLSYHHVNPRVFFCPMRPAGNHLPLRVAAGERGLLRGPR</sequence>
<evidence type="ECO:0008006" key="3">
    <source>
        <dbReference type="Google" id="ProtNLM"/>
    </source>
</evidence>
<dbReference type="AlphaFoldDB" id="A0A1X1WXE4"/>
<dbReference type="Pfam" id="PF07920">
    <property type="entry name" value="DUF1684"/>
    <property type="match status" value="1"/>
</dbReference>
<dbReference type="PANTHER" id="PTHR41913:SF1">
    <property type="entry name" value="DUF1684 DOMAIN-CONTAINING PROTEIN"/>
    <property type="match status" value="1"/>
</dbReference>
<evidence type="ECO:0000313" key="1">
    <source>
        <dbReference type="EMBL" id="ORV91110.1"/>
    </source>
</evidence>
<dbReference type="Proteomes" id="UP000193622">
    <property type="component" value="Unassembled WGS sequence"/>
</dbReference>
<organism evidence="1 2">
    <name type="scientific">Mycolicibacterium iranicum</name>
    <name type="common">Mycobacterium iranicum</name>
    <dbReference type="NCBI Taxonomy" id="912594"/>
    <lineage>
        <taxon>Bacteria</taxon>
        <taxon>Bacillati</taxon>
        <taxon>Actinomycetota</taxon>
        <taxon>Actinomycetes</taxon>
        <taxon>Mycobacteriales</taxon>
        <taxon>Mycobacteriaceae</taxon>
        <taxon>Mycolicibacterium</taxon>
    </lineage>
</organism>
<reference evidence="1 2" key="1">
    <citation type="submission" date="2016-01" db="EMBL/GenBank/DDBJ databases">
        <title>The new phylogeny of the genus Mycobacterium.</title>
        <authorList>
            <person name="Tarcisio F."/>
            <person name="Conor M."/>
            <person name="Antonella G."/>
            <person name="Elisabetta G."/>
            <person name="Giulia F.S."/>
            <person name="Sara T."/>
            <person name="Anna F."/>
            <person name="Clotilde B."/>
            <person name="Roberto B."/>
            <person name="Veronica D.S."/>
            <person name="Fabio R."/>
            <person name="Monica P."/>
            <person name="Olivier J."/>
            <person name="Enrico T."/>
            <person name="Nicola S."/>
        </authorList>
    </citation>
    <scope>NUCLEOTIDE SEQUENCE [LARGE SCALE GENOMIC DNA]</scope>
    <source>
        <strain evidence="1 2">DSM 45541</strain>
    </source>
</reference>
<dbReference type="EMBL" id="LQPC01000018">
    <property type="protein sequence ID" value="ORV91110.1"/>
    <property type="molecule type" value="Genomic_DNA"/>
</dbReference>
<evidence type="ECO:0000313" key="2">
    <source>
        <dbReference type="Proteomes" id="UP000193622"/>
    </source>
</evidence>
<proteinExistence type="predicted"/>
<dbReference type="InterPro" id="IPR012467">
    <property type="entry name" value="DUF1684"/>
</dbReference>
<accession>A0A1X1WXE4</accession>
<protein>
    <recommendedName>
        <fullName evidence="3">DUF1684 domain-containing protein</fullName>
    </recommendedName>
</protein>